<accession>A0A3N4S0G9</accession>
<name>A0A3N4S0G9_9ACTN</name>
<keyword evidence="3" id="KW-1185">Reference proteome</keyword>
<dbReference type="EMBL" id="RKQG01000001">
    <property type="protein sequence ID" value="RPE36699.1"/>
    <property type="molecule type" value="Genomic_DNA"/>
</dbReference>
<evidence type="ECO:0000256" key="1">
    <source>
        <dbReference type="SAM" id="MobiDB-lite"/>
    </source>
</evidence>
<evidence type="ECO:0000313" key="2">
    <source>
        <dbReference type="EMBL" id="RPE36699.1"/>
    </source>
</evidence>
<gene>
    <name evidence="2" type="ORF">EDD38_5076</name>
</gene>
<proteinExistence type="predicted"/>
<dbReference type="Proteomes" id="UP000266906">
    <property type="component" value="Unassembled WGS sequence"/>
</dbReference>
<dbReference type="AlphaFoldDB" id="A0A3N4S0G9"/>
<comment type="caution">
    <text evidence="2">The sequence shown here is derived from an EMBL/GenBank/DDBJ whole genome shotgun (WGS) entry which is preliminary data.</text>
</comment>
<feature type="compositionally biased region" description="Pro residues" evidence="1">
    <location>
        <begin position="36"/>
        <end position="58"/>
    </location>
</feature>
<dbReference type="RefSeq" id="WP_123819621.1">
    <property type="nucleotide sequence ID" value="NZ_RKQG01000001.1"/>
</dbReference>
<evidence type="ECO:0000313" key="3">
    <source>
        <dbReference type="Proteomes" id="UP000266906"/>
    </source>
</evidence>
<organism evidence="2 3">
    <name type="scientific">Kitasatospora cineracea</name>
    <dbReference type="NCBI Taxonomy" id="88074"/>
    <lineage>
        <taxon>Bacteria</taxon>
        <taxon>Bacillati</taxon>
        <taxon>Actinomycetota</taxon>
        <taxon>Actinomycetes</taxon>
        <taxon>Kitasatosporales</taxon>
        <taxon>Streptomycetaceae</taxon>
        <taxon>Kitasatospora</taxon>
    </lineage>
</organism>
<sequence length="81" mass="8532">MTAGQTQGMDTDRRPLWQPFSETAAHPPLRHRDGAPPAPVTAPPFLEPRPAPVPPARPGAPRSAPGTAEAAGRARPSRGLR</sequence>
<feature type="region of interest" description="Disordered" evidence="1">
    <location>
        <begin position="1"/>
        <end position="81"/>
    </location>
</feature>
<reference evidence="2 3" key="1">
    <citation type="submission" date="2018-11" db="EMBL/GenBank/DDBJ databases">
        <title>Sequencing the genomes of 1000 actinobacteria strains.</title>
        <authorList>
            <person name="Klenk H.-P."/>
        </authorList>
    </citation>
    <scope>NUCLEOTIDE SEQUENCE [LARGE SCALE GENOMIC DNA]</scope>
    <source>
        <strain evidence="2 3">DSM 44781</strain>
    </source>
</reference>
<protein>
    <submittedName>
        <fullName evidence="2">Uncharacterized protein</fullName>
    </submittedName>
</protein>